<reference evidence="2 3" key="1">
    <citation type="journal article" date="2020" name="Syst. Appl. Microbiol.">
        <title>Arthrospiribacter ruber gen. nov., sp. nov., a novel bacterium isolated from Arthrospira cultures.</title>
        <authorList>
            <person name="Waleron M."/>
            <person name="Misztak A."/>
            <person name="Waleron M.M."/>
            <person name="Furmaniak M."/>
            <person name="Mrozik A."/>
            <person name="Waleron K."/>
        </authorList>
    </citation>
    <scope>NUCLEOTIDE SEQUENCE [LARGE SCALE GENOMIC DNA]</scope>
    <source>
        <strain evidence="2 3">DPMB0001</strain>
    </source>
</reference>
<sequence length="150" mass="17523">MKKLSCIFLLVMLAGTVWAQKPERNYDKEKLESARVAFMTNRLDLKPEQSEKFWPVFNQYQEKRSALMDEISVLNHKSNQSLSDSEAKELISQRLMKQQQMLDLEKVFMDEVQKTISPSQAAKLHGINRQFTRQLYRMNQGRGRQGGKTP</sequence>
<name>A0A951MD42_9BACT</name>
<protein>
    <recommendedName>
        <fullName evidence="4">LTXXQ motif family protein</fullName>
    </recommendedName>
</protein>
<evidence type="ECO:0000313" key="3">
    <source>
        <dbReference type="Proteomes" id="UP000727490"/>
    </source>
</evidence>
<feature type="chain" id="PRO_5037304382" description="LTXXQ motif family protein" evidence="1">
    <location>
        <begin position="20"/>
        <end position="150"/>
    </location>
</feature>
<evidence type="ECO:0000313" key="2">
    <source>
        <dbReference type="EMBL" id="MBW3468177.1"/>
    </source>
</evidence>
<dbReference type="Proteomes" id="UP000727490">
    <property type="component" value="Unassembled WGS sequence"/>
</dbReference>
<keyword evidence="1" id="KW-0732">Signal</keyword>
<evidence type="ECO:0000256" key="1">
    <source>
        <dbReference type="SAM" id="SignalP"/>
    </source>
</evidence>
<dbReference type="RefSeq" id="WP_219289058.1">
    <property type="nucleotide sequence ID" value="NZ_RPHB01000004.1"/>
</dbReference>
<accession>A0A951MD42</accession>
<organism evidence="2 3">
    <name type="scientific">Arthrospiribacter ruber</name>
    <dbReference type="NCBI Taxonomy" id="2487934"/>
    <lineage>
        <taxon>Bacteria</taxon>
        <taxon>Pseudomonadati</taxon>
        <taxon>Bacteroidota</taxon>
        <taxon>Cytophagia</taxon>
        <taxon>Cytophagales</taxon>
        <taxon>Cyclobacteriaceae</taxon>
        <taxon>Arthrospiribacter</taxon>
    </lineage>
</organism>
<feature type="signal peptide" evidence="1">
    <location>
        <begin position="1"/>
        <end position="19"/>
    </location>
</feature>
<dbReference type="InterPro" id="IPR012899">
    <property type="entry name" value="LTXXQ"/>
</dbReference>
<proteinExistence type="predicted"/>
<evidence type="ECO:0008006" key="4">
    <source>
        <dbReference type="Google" id="ProtNLM"/>
    </source>
</evidence>
<dbReference type="GO" id="GO:0042597">
    <property type="term" value="C:periplasmic space"/>
    <property type="evidence" value="ECO:0007669"/>
    <property type="project" value="InterPro"/>
</dbReference>
<dbReference type="AlphaFoldDB" id="A0A951MD42"/>
<dbReference type="EMBL" id="RPHB01000004">
    <property type="protein sequence ID" value="MBW3468177.1"/>
    <property type="molecule type" value="Genomic_DNA"/>
</dbReference>
<keyword evidence="3" id="KW-1185">Reference proteome</keyword>
<dbReference type="Pfam" id="PF07813">
    <property type="entry name" value="LTXXQ"/>
    <property type="match status" value="1"/>
</dbReference>
<gene>
    <name evidence="2" type="ORF">EGN73_10170</name>
</gene>
<comment type="caution">
    <text evidence="2">The sequence shown here is derived from an EMBL/GenBank/DDBJ whole genome shotgun (WGS) entry which is preliminary data.</text>
</comment>